<feature type="transmembrane region" description="Helical" evidence="7">
    <location>
        <begin position="82"/>
        <end position="113"/>
    </location>
</feature>
<feature type="transmembrane region" description="Helical" evidence="7">
    <location>
        <begin position="786"/>
        <end position="805"/>
    </location>
</feature>
<feature type="transmembrane region" description="Helical" evidence="7">
    <location>
        <begin position="1765"/>
        <end position="1786"/>
    </location>
</feature>
<evidence type="ECO:0000256" key="6">
    <source>
        <dbReference type="SAM" id="MobiDB-lite"/>
    </source>
</evidence>
<dbReference type="Pfam" id="PF12166">
    <property type="entry name" value="Piezo_cap"/>
    <property type="match status" value="1"/>
</dbReference>
<organism evidence="11 12">
    <name type="scientific">Stylonychia lemnae</name>
    <name type="common">Ciliate</name>
    <dbReference type="NCBI Taxonomy" id="5949"/>
    <lineage>
        <taxon>Eukaryota</taxon>
        <taxon>Sar</taxon>
        <taxon>Alveolata</taxon>
        <taxon>Ciliophora</taxon>
        <taxon>Intramacronucleata</taxon>
        <taxon>Spirotrichea</taxon>
        <taxon>Stichotrichia</taxon>
        <taxon>Sporadotrichida</taxon>
        <taxon>Oxytrichidae</taxon>
        <taxon>Stylonychinae</taxon>
        <taxon>Stylonychia</taxon>
    </lineage>
</organism>
<feature type="transmembrane region" description="Helical" evidence="7">
    <location>
        <begin position="1002"/>
        <end position="1020"/>
    </location>
</feature>
<dbReference type="PANTHER" id="PTHR13167">
    <property type="entry name" value="PIEZO-TYPE MECHANOSENSITIVE ION CHANNEL COMPONENT"/>
    <property type="match status" value="1"/>
</dbReference>
<dbReference type="Proteomes" id="UP000039865">
    <property type="component" value="Unassembled WGS sequence"/>
</dbReference>
<evidence type="ECO:0000259" key="10">
    <source>
        <dbReference type="Pfam" id="PF24874"/>
    </source>
</evidence>
<feature type="transmembrane region" description="Helical" evidence="7">
    <location>
        <begin position="883"/>
        <end position="901"/>
    </location>
</feature>
<feature type="transmembrane region" description="Helical" evidence="7">
    <location>
        <begin position="631"/>
        <end position="651"/>
    </location>
</feature>
<dbReference type="OrthoDB" id="248120at2759"/>
<evidence type="ECO:0000313" key="11">
    <source>
        <dbReference type="EMBL" id="CDW72113.1"/>
    </source>
</evidence>
<dbReference type="InterPro" id="IPR027272">
    <property type="entry name" value="Piezo"/>
</dbReference>
<dbReference type="Pfam" id="PF23188">
    <property type="entry name" value="THU_Piezo1"/>
    <property type="match status" value="1"/>
</dbReference>
<dbReference type="GO" id="GO:0042391">
    <property type="term" value="P:regulation of membrane potential"/>
    <property type="evidence" value="ECO:0007669"/>
    <property type="project" value="TreeGrafter"/>
</dbReference>
<evidence type="ECO:0000256" key="2">
    <source>
        <dbReference type="ARBA" id="ARBA00007821"/>
    </source>
</evidence>
<feature type="transmembrane region" description="Helical" evidence="7">
    <location>
        <begin position="1102"/>
        <end position="1120"/>
    </location>
</feature>
<evidence type="ECO:0000259" key="9">
    <source>
        <dbReference type="Pfam" id="PF23188"/>
    </source>
</evidence>
<evidence type="ECO:0000256" key="7">
    <source>
        <dbReference type="SAM" id="Phobius"/>
    </source>
</evidence>
<feature type="transmembrane region" description="Helical" evidence="7">
    <location>
        <begin position="1155"/>
        <end position="1177"/>
    </location>
</feature>
<proteinExistence type="inferred from homology"/>
<keyword evidence="3 7" id="KW-0812">Transmembrane</keyword>
<dbReference type="GO" id="GO:0005261">
    <property type="term" value="F:monoatomic cation channel activity"/>
    <property type="evidence" value="ECO:0007669"/>
    <property type="project" value="TreeGrafter"/>
</dbReference>
<dbReference type="GO" id="GO:0071260">
    <property type="term" value="P:cellular response to mechanical stimulus"/>
    <property type="evidence" value="ECO:0007669"/>
    <property type="project" value="TreeGrafter"/>
</dbReference>
<feature type="compositionally biased region" description="Basic and acidic residues" evidence="6">
    <location>
        <begin position="924"/>
        <end position="946"/>
    </location>
</feature>
<feature type="transmembrane region" description="Helical" evidence="7">
    <location>
        <begin position="470"/>
        <end position="487"/>
    </location>
</feature>
<sequence>MVPTYETEYTLLSCLALFILSLLFLQTRKNEEEESLGQNFKSQRLADPIEQVENMRNYQIQRAVQIIKDYKFKSAMNVQLELLTLASVSSITCTILVIPYAILFLILCLIMAFNKSQKALLSASRRINLVLVSLLIVDLTVKYFMKGGNFAQEAKEQRLFNQVVGLLSSQPTYYEFYIKIFLFLIECSKIQYSHDYQKTLDSIKVIHGEKPELKRLFKKRASFTYRIFKPISIFVFCSIALIFCLLHPAIIFLTLLPLIIYGYFMEQQEFCGVSRALMVILNYFMLMLMAFFGHYVQKKQKQVSQPSRQSSRIAYMAKNGYDEDMLTIPDDVSEAKSKISFKTNTFYQNYGTSSEMSYMQSQKLKYGDNPIAILEDKKEEDQEDELFSQSTQNKKTNRLGRTQTYMNRERPEGIDVNRDETFRGTLRRVLFKVYLKLVYFFDRLLDFLIIHSAKFALIAIFMISVGKPNLFNAGLFLIFLFMTIASYRNVQKYWVATIIYTSMIIICLYVIDVFRPEEVLKLEDSTLTVIGLALSKSSEFLLIKHLPYLALLAILIIAHYILHSQRYEDFLSMYNMFEMREELRDEDEKPLLNNRQKETQIGLSDFLTKLIIKYSLYILVIALFVECVILPVSVLNFVLLILMSSIVMKYLKSESSIQLYQRLRNTLIALKWISLIFIFLKYTFQFEDYAYNLAQQSNMAKGQNSQYYEHLPLIEKLFGIENTNVAVKLFSLALVMSISNLQLKYLEYRYLADILREEDSEWDRLKFMDVKSVQSRFKLYFHHFKVYLYFLSYYILLPMPIFFMIKYSINYISAIGFLIFTASIILMYQQSSEFWRYVHIRIGSFASISILITYGLQFIFLNIDIKKEFVEWLGVEKQDEKVSVVYGQLIPLFEILIICALQKESKKTESLFRLTSPLSQENQDSDKEDKSGDDSNESSFEKQQQEKEKREIEEALRIFEAPIRNCINIRDNYLKIFFFTYGYIIMIFISLVVVLYKLNLTSIFYLTTIMVILKQRYYPLRFQFNLEQNDKKKNVSLITRVYLVVISFTMIAQYFMMIGPAYKFDYTSWKKRVTSKLCIIKSKECYNEWQEWLSISNLPDSYILMDFWILLSAYVVFFYLNDQITLSPQQILKWPKIYDENDFLSHRQLNKFNTMVQYIIFNGFPYIMISYLMIFAATYHESGMSDLLSAGYLFIAMYYITNFRKLYTKNHQMLRFIRGYNFFMMFTVILFQAPVFLCPSIDSLKNGLHFIPRNKCEASGNINQEEFTDLNSYFGMYIVFTQSLGLVKINKIQYDLILMIILTEIQNHLFHHPYFQIYVTEHMKVEKETDGKLRAFIFVEQTHLSKLWSYKAIKQEIKILHQRLIRINNTIRNKEYSKHLILEGEDLDDMNENQLLLNDGRSSENDIILQTALSKTLGQQLKTISEDKSAVDQESLKTVVDEIVDEYQSHIEDLLLILLSQPDTPVIPLKYFIESFRNHLLVNQELVEAIQVQGESETVKNMIEKELLSILKVIQRQIHQKHRIDLFYKEGVGLNFAIQKGSYQYLDQSDYSFYKHLILSEKQSQNSQDFEKFELLESYEEIIMIQDQFKEVESKSSTFFLRFNFYLRSYLWRTFINKQLFYSLTQKSTQQISLYKMPILRLLSNCILSQSLNISYLVLFINFILSPNIISLLPALSALLYALLDFPVASIKYWKVLTGYMLIALALKFIYQLPIFCGSPAFSLYSSQGCSVQPVIPEVLLGRIDYIIGIHKFAGPYAFPKDQGILSGIIGDLLVLITLLILKNYLIKIGMWHYVKTKNNIYQSPAFKCKVDELTDFERLNLIKRENFEIYEYDQQSFLGKVQIKLKYAYKQARNFALKLMPTYLSPQQRNLNIRTQVELPYVLHTAKQVKPGKDYFSANFFSLLLILVYNLFWYRSVTGEQQAGAALSAANLQRFSTAQVSLFFLILVLMMAERMLFRVRYFDNQSMNAQSGILGKHQLTIKVIIHVILVISVHIHLGFVIPRHNLNTMSKMQPLVISYILWVMYFISSALQIRHGYPQAPFKPPFTRDTSFFKVQAFRIYKAIPFLWEMKVITDWTVTATCLDLYQWFKLDDAFNYLYQNQQQNDDRRRREEYSQRSWVEKFFYGFCFALGLILVILAPILLFSGINPIMVKNPVLGGQLQISFELNKNGNTYRILTSQAFNIEQLQESEVDSIAQLFTPSNAKYTAADMQKMNFSPYSETEWSISPPSLIKFIEDFRNLENDESAFVEVKSSWNFKRSNPMGNENTQSETKTRISISKLQPIVQMLDDEIYTQSENSTVSTANSSDIYVENFLPKIFRLGSTQQSYPMELQPLTYISAYYSCQLTLNKIPGQRGGFYWTYSIPDSEQAGIFQTKAHPKQMLKQNAEVTPALKHPNQQYNETMLLDPNNLVIISYNEEVIGSLFGSAFQLSVVGLYATIVVAIGRFLRLIFDRISQRVIYEEMDDIEQLFEICEGIFIAQLEGDLVREKKLYDLLIKMYRSPETLIKITEPKAKNNQKRKNNTLTQHLQRENSMQQLQMLNTNQQ</sequence>
<feature type="transmembrane region" description="Helical" evidence="7">
    <location>
        <begin position="233"/>
        <end position="264"/>
    </location>
</feature>
<feature type="transmembrane region" description="Helical" evidence="7">
    <location>
        <begin position="1896"/>
        <end position="1915"/>
    </location>
</feature>
<feature type="transmembrane region" description="Helical" evidence="7">
    <location>
        <begin position="1935"/>
        <end position="1953"/>
    </location>
</feature>
<feature type="transmembrane region" description="Helical" evidence="7">
    <location>
        <begin position="840"/>
        <end position="863"/>
    </location>
</feature>
<dbReference type="OMA" id="NRAKHKQ"/>
<dbReference type="GO" id="GO:0008381">
    <property type="term" value="F:mechanosensitive monoatomic ion channel activity"/>
    <property type="evidence" value="ECO:0007669"/>
    <property type="project" value="InterPro"/>
</dbReference>
<evidence type="ECO:0000256" key="3">
    <source>
        <dbReference type="ARBA" id="ARBA00022692"/>
    </source>
</evidence>
<feature type="transmembrane region" description="Helical" evidence="7">
    <location>
        <begin position="1183"/>
        <end position="1200"/>
    </location>
</feature>
<evidence type="ECO:0000256" key="4">
    <source>
        <dbReference type="ARBA" id="ARBA00022989"/>
    </source>
</evidence>
<protein>
    <submittedName>
        <fullName evidence="11">Isoform m</fullName>
    </submittedName>
</protein>
<reference evidence="11 12" key="1">
    <citation type="submission" date="2014-06" db="EMBL/GenBank/DDBJ databases">
        <authorList>
            <person name="Swart Estienne"/>
        </authorList>
    </citation>
    <scope>NUCLEOTIDE SEQUENCE [LARGE SCALE GENOMIC DNA]</scope>
    <source>
        <strain evidence="11 12">130c</strain>
    </source>
</reference>
<dbReference type="InterPro" id="IPR056770">
    <property type="entry name" value="Piezo_THU9_anchor"/>
</dbReference>
<accession>A0A077ZQC5</accession>
<dbReference type="InterPro" id="IPR031334">
    <property type="entry name" value="Piezo_cap_dom"/>
</dbReference>
<feature type="region of interest" description="Disordered" evidence="6">
    <location>
        <begin position="918"/>
        <end position="946"/>
    </location>
</feature>
<dbReference type="InterPro" id="IPR056768">
    <property type="entry name" value="THU_Piezo"/>
</dbReference>
<feature type="domain" description="Piezo non-specific cation channel cap" evidence="8">
    <location>
        <begin position="2206"/>
        <end position="2512"/>
    </location>
</feature>
<feature type="transmembrane region" description="Helical" evidence="7">
    <location>
        <begin position="973"/>
        <end position="996"/>
    </location>
</feature>
<feature type="transmembrane region" description="Helical" evidence="7">
    <location>
        <begin position="6"/>
        <end position="25"/>
    </location>
</feature>
<feature type="transmembrane region" description="Helical" evidence="7">
    <location>
        <begin position="1984"/>
        <end position="2002"/>
    </location>
</feature>
<feature type="transmembrane region" description="Helical" evidence="7">
    <location>
        <begin position="1220"/>
        <end position="1237"/>
    </location>
</feature>
<feature type="domain" description="Piezo THU9 and anchor" evidence="10">
    <location>
        <begin position="1894"/>
        <end position="2146"/>
    </location>
</feature>
<feature type="transmembrane region" description="Helical" evidence="7">
    <location>
        <begin position="2014"/>
        <end position="2034"/>
    </location>
</feature>
<keyword evidence="5 7" id="KW-0472">Membrane</keyword>
<dbReference type="InParanoid" id="A0A077ZQC5"/>
<comment type="subcellular location">
    <subcellularLocation>
        <location evidence="1">Membrane</location>
        <topology evidence="1">Multi-pass membrane protein</topology>
    </subcellularLocation>
</comment>
<dbReference type="GO" id="GO:0016020">
    <property type="term" value="C:membrane"/>
    <property type="evidence" value="ECO:0007669"/>
    <property type="project" value="UniProtKB-SubCell"/>
</dbReference>
<evidence type="ECO:0000259" key="8">
    <source>
        <dbReference type="Pfam" id="PF12166"/>
    </source>
</evidence>
<dbReference type="GO" id="GO:0050982">
    <property type="term" value="P:detection of mechanical stimulus"/>
    <property type="evidence" value="ECO:0007669"/>
    <property type="project" value="TreeGrafter"/>
</dbReference>
<feature type="transmembrane region" description="Helical" evidence="7">
    <location>
        <begin position="1654"/>
        <end position="1684"/>
    </location>
</feature>
<gene>
    <name evidence="11" type="primary">Contig5136.g5510</name>
    <name evidence="11" type="ORF">STYLEM_1067</name>
</gene>
<feature type="transmembrane region" description="Helical" evidence="7">
    <location>
        <begin position="811"/>
        <end position="828"/>
    </location>
</feature>
<feature type="transmembrane region" description="Helical" evidence="7">
    <location>
        <begin position="1696"/>
        <end position="1716"/>
    </location>
</feature>
<feature type="transmembrane region" description="Helical" evidence="7">
    <location>
        <begin position="494"/>
        <end position="511"/>
    </location>
</feature>
<evidence type="ECO:0000313" key="12">
    <source>
        <dbReference type="Proteomes" id="UP000039865"/>
    </source>
</evidence>
<feature type="transmembrane region" description="Helical" evidence="7">
    <location>
        <begin position="545"/>
        <end position="562"/>
    </location>
</feature>
<name>A0A077ZQC5_STYLE</name>
<feature type="transmembrane region" description="Helical" evidence="7">
    <location>
        <begin position="663"/>
        <end position="684"/>
    </location>
</feature>
<keyword evidence="12" id="KW-1185">Reference proteome</keyword>
<feature type="transmembrane region" description="Helical" evidence="7">
    <location>
        <begin position="444"/>
        <end position="464"/>
    </location>
</feature>
<feature type="transmembrane region" description="Helical" evidence="7">
    <location>
        <begin position="2124"/>
        <end position="2148"/>
    </location>
</feature>
<feature type="transmembrane region" description="Helical" evidence="7">
    <location>
        <begin position="276"/>
        <end position="296"/>
    </location>
</feature>
<dbReference type="PANTHER" id="PTHR13167:SF25">
    <property type="entry name" value="PIEZO-TYPE MECHANOSENSITIVE ION CHANNEL COMPONENT"/>
    <property type="match status" value="1"/>
</dbReference>
<feature type="transmembrane region" description="Helical" evidence="7">
    <location>
        <begin position="1041"/>
        <end position="1062"/>
    </location>
</feature>
<evidence type="ECO:0000256" key="5">
    <source>
        <dbReference type="ARBA" id="ARBA00023136"/>
    </source>
</evidence>
<dbReference type="EMBL" id="CCKQ01001019">
    <property type="protein sequence ID" value="CDW72113.1"/>
    <property type="molecule type" value="Genomic_DNA"/>
</dbReference>
<comment type="similarity">
    <text evidence="2">Belongs to the PIEZO (TC 1.A.75) family.</text>
</comment>
<evidence type="ECO:0000256" key="1">
    <source>
        <dbReference type="ARBA" id="ARBA00004141"/>
    </source>
</evidence>
<feature type="domain" description="Piezo transmembrane helical unit" evidence="9">
    <location>
        <begin position="1649"/>
        <end position="1793"/>
    </location>
</feature>
<feature type="transmembrane region" description="Helical" evidence="7">
    <location>
        <begin position="2425"/>
        <end position="2449"/>
    </location>
</feature>
<keyword evidence="4 7" id="KW-1133">Transmembrane helix</keyword>
<dbReference type="Pfam" id="PF24874">
    <property type="entry name" value="Piezo_THU9_anchor"/>
    <property type="match status" value="1"/>
</dbReference>